<accession>A0AAN4W3Y7</accession>
<keyword evidence="2" id="KW-1185">Reference proteome</keyword>
<dbReference type="AlphaFoldDB" id="A0AAN4W3Y7"/>
<proteinExistence type="predicted"/>
<evidence type="ECO:0000313" key="1">
    <source>
        <dbReference type="EMBL" id="GJM64444.1"/>
    </source>
</evidence>
<protein>
    <submittedName>
        <fullName evidence="1">Uncharacterized protein</fullName>
    </submittedName>
</protein>
<sequence length="46" mass="5606">MLSNCTFFERYTFMMNPKLLLNLHSHRLSWAILVIRIGNYYLQDIK</sequence>
<dbReference type="Proteomes" id="UP001310022">
    <property type="component" value="Unassembled WGS sequence"/>
</dbReference>
<evidence type="ECO:0000313" key="2">
    <source>
        <dbReference type="Proteomes" id="UP001310022"/>
    </source>
</evidence>
<gene>
    <name evidence="1" type="ORF">PEDI_49960</name>
</gene>
<dbReference type="EMBL" id="BQKE01000005">
    <property type="protein sequence ID" value="GJM64444.1"/>
    <property type="molecule type" value="Genomic_DNA"/>
</dbReference>
<reference evidence="1 2" key="1">
    <citation type="submission" date="2021-12" db="EMBL/GenBank/DDBJ databases">
        <title>Genome sequencing of bacteria with rrn-lacking chromosome and rrn-plasmid.</title>
        <authorList>
            <person name="Anda M."/>
            <person name="Iwasaki W."/>
        </authorList>
    </citation>
    <scope>NUCLEOTIDE SEQUENCE [LARGE SCALE GENOMIC DNA]</scope>
    <source>
        <strain evidence="1 2">NBRC 15940</strain>
    </source>
</reference>
<comment type="caution">
    <text evidence="1">The sequence shown here is derived from an EMBL/GenBank/DDBJ whole genome shotgun (WGS) entry which is preliminary data.</text>
</comment>
<organism evidence="1 2">
    <name type="scientific">Persicobacter diffluens</name>
    <dbReference type="NCBI Taxonomy" id="981"/>
    <lineage>
        <taxon>Bacteria</taxon>
        <taxon>Pseudomonadati</taxon>
        <taxon>Bacteroidota</taxon>
        <taxon>Cytophagia</taxon>
        <taxon>Cytophagales</taxon>
        <taxon>Persicobacteraceae</taxon>
        <taxon>Persicobacter</taxon>
    </lineage>
</organism>
<name>A0AAN4W3Y7_9BACT</name>